<protein>
    <submittedName>
        <fullName evidence="2">Uncharacterized protein</fullName>
    </submittedName>
</protein>
<organism evidence="2 3">
    <name type="scientific">Candidatus Stercoripulliclostridium pullicola</name>
    <dbReference type="NCBI Taxonomy" id="2840953"/>
    <lineage>
        <taxon>Bacteria</taxon>
        <taxon>Bacillati</taxon>
        <taxon>Bacillota</taxon>
        <taxon>Clostridia</taxon>
        <taxon>Eubacteriales</taxon>
        <taxon>Candidatus Stercoripulliclostridium</taxon>
    </lineage>
</organism>
<dbReference type="Proteomes" id="UP000727857">
    <property type="component" value="Unassembled WGS sequence"/>
</dbReference>
<gene>
    <name evidence="2" type="ORF">IAB16_03725</name>
</gene>
<evidence type="ECO:0000256" key="1">
    <source>
        <dbReference type="SAM" id="SignalP"/>
    </source>
</evidence>
<dbReference type="EMBL" id="JADINF010000091">
    <property type="protein sequence ID" value="MBO8424104.1"/>
    <property type="molecule type" value="Genomic_DNA"/>
</dbReference>
<dbReference type="AlphaFoldDB" id="A0A940ICI8"/>
<keyword evidence="1" id="KW-0732">Signal</keyword>
<reference evidence="2" key="1">
    <citation type="submission" date="2020-10" db="EMBL/GenBank/DDBJ databases">
        <authorList>
            <person name="Gilroy R."/>
        </authorList>
    </citation>
    <scope>NUCLEOTIDE SEQUENCE</scope>
    <source>
        <strain evidence="2">517</strain>
    </source>
</reference>
<name>A0A940ICI8_9FIRM</name>
<proteinExistence type="predicted"/>
<reference evidence="2" key="2">
    <citation type="journal article" date="2021" name="PeerJ">
        <title>Extensive microbial diversity within the chicken gut microbiome revealed by metagenomics and culture.</title>
        <authorList>
            <person name="Gilroy R."/>
            <person name="Ravi A."/>
            <person name="Getino M."/>
            <person name="Pursley I."/>
            <person name="Horton D.L."/>
            <person name="Alikhan N.F."/>
            <person name="Baker D."/>
            <person name="Gharbi K."/>
            <person name="Hall N."/>
            <person name="Watson M."/>
            <person name="Adriaenssens E.M."/>
            <person name="Foster-Nyarko E."/>
            <person name="Jarju S."/>
            <person name="Secka A."/>
            <person name="Antonio M."/>
            <person name="Oren A."/>
            <person name="Chaudhuri R.R."/>
            <person name="La Ragione R."/>
            <person name="Hildebrand F."/>
            <person name="Pallen M.J."/>
        </authorList>
    </citation>
    <scope>NUCLEOTIDE SEQUENCE</scope>
    <source>
        <strain evidence="2">517</strain>
    </source>
</reference>
<accession>A0A940ICI8</accession>
<feature type="chain" id="PRO_5037130418" evidence="1">
    <location>
        <begin position="22"/>
        <end position="1188"/>
    </location>
</feature>
<sequence>MKKKFIFATIILCMSVLLILAACTNGEEPPASNDESGKTVVLPEFSGQKTDITREEADRVIDDIESSEGMETSGLKEALDMAEEYKVFQAEDETGGSVKSYLEDCVTAGFIFVEKGVMGEYNFEYYESADKQALIVIEKEGVYTFIYYKTKYEEKVYVWPEEKLIEFGLGALTQPEGSRLTVAAIDEADRMGRVPSVDIQLTDVQASYYDTVANVLRNAGYVLDTENDYGDGEKSATYVAVRGNELYYADLYLGKDVPQDGSSAELKPFISLSVYNATAREIAEGGKQFVDIIGSGTIKADVTVKRKDYFEVKDEVTGEIHKEYGVVEEVYTETLIYDNECGVILTDDSAIDGMLFLRADGMAYRMVNNGRNKAPLDGEKIYLIRNFLTYAWLWSAQNYYASAKNVTSTGEEQNVGGYTLEKKEGQVEMMLDNGGEYVETTLTMTFWVEKTNNVAFGYEYVTENREEKVLVSSISDSTDGLEEYAALPDEYELENDMPLEKVLTGVDPMPAIPAIDGASGYYVSYYFDSYWDEETDTYTDYEACALFAAGVSDAELGAYRDKLIASGAEEIYEGVYVFGVNATCEVTMRVYRAEFDGLAEAVRFEFSIEEIRVPEFFFSDKSLQFYYNLTEFSGQESERKFASKIGNETVFIGSNAFSGEITVIYEVRGLDCIVAKSAYGEETTYTLSEFVERISEYAIFSYSPDKDYGKNGSAVICGVTVDVYENGESVIYYSDEYALAFKVVEYGKTIFEITEFTQVSDDGKGADGTTPMYKGAGKKYLVGNHDSDTRLEKYLEPCFIYQVYDAPEADVIAWKNELDAAGLVEVDYYLGAEGEQYVYFLMTDGEDYCVYAMYTGGYMTIIEGVLPNGIYSYFGDEFEPSLGSHDIAGTLGDGEYTIIYTESRTPDDGGEKHYMEQEETFTLDGGLLFDGNTYYKATTEGIERYYYFIEFGTLKTMYAEKERNDIVDLKDYLNTRMPSLLRSIKDLSNVERYSRTGNASVAGRDCTVYEGKHIERGLVYDVKYYVDDLTGIYLKTERSYYDEYTGERVCYVDEIRAFDNGATIADAPDLASYVHSDKKYSAAEWKEEYLGYDFNVSATGFDSFSASAFETFGSVVYYGENVTAPEITTDGEYRLNDQSEDGSYKRYDYYGQDGTQAMIEILINESYYDSVSQEEIPVKNIKIICYLK</sequence>
<evidence type="ECO:0000313" key="2">
    <source>
        <dbReference type="EMBL" id="MBO8424104.1"/>
    </source>
</evidence>
<dbReference type="PROSITE" id="PS51257">
    <property type="entry name" value="PROKAR_LIPOPROTEIN"/>
    <property type="match status" value="1"/>
</dbReference>
<comment type="caution">
    <text evidence="2">The sequence shown here is derived from an EMBL/GenBank/DDBJ whole genome shotgun (WGS) entry which is preliminary data.</text>
</comment>
<feature type="signal peptide" evidence="1">
    <location>
        <begin position="1"/>
        <end position="21"/>
    </location>
</feature>
<evidence type="ECO:0000313" key="3">
    <source>
        <dbReference type="Proteomes" id="UP000727857"/>
    </source>
</evidence>